<evidence type="ECO:0000256" key="2">
    <source>
        <dbReference type="SAM" id="MobiDB-lite"/>
    </source>
</evidence>
<dbReference type="InterPro" id="IPR038332">
    <property type="entry name" value="PPE_sf"/>
</dbReference>
<reference evidence="5 6" key="1">
    <citation type="journal article" date="2019" name="Emerg. Microbes Infect.">
        <title>Comprehensive subspecies identification of 175 nontuberculous mycobacteria species based on 7547 genomic profiles.</title>
        <authorList>
            <person name="Matsumoto Y."/>
            <person name="Kinjo T."/>
            <person name="Motooka D."/>
            <person name="Nabeya D."/>
            <person name="Jung N."/>
            <person name="Uechi K."/>
            <person name="Horii T."/>
            <person name="Iida T."/>
            <person name="Fujita J."/>
            <person name="Nakamura S."/>
        </authorList>
    </citation>
    <scope>NUCLEOTIDE SEQUENCE [LARGE SCALE GENOMIC DNA]</scope>
    <source>
        <strain evidence="5 6">JCM 17783</strain>
    </source>
</reference>
<keyword evidence="6" id="KW-1185">Reference proteome</keyword>
<evidence type="ECO:0000259" key="4">
    <source>
        <dbReference type="Pfam" id="PF12484"/>
    </source>
</evidence>
<dbReference type="FunFam" id="1.20.1260.20:FF:000001">
    <property type="entry name" value="PPE family protein PPE41"/>
    <property type="match status" value="1"/>
</dbReference>
<dbReference type="Pfam" id="PF00823">
    <property type="entry name" value="PPE"/>
    <property type="match status" value="1"/>
</dbReference>
<feature type="region of interest" description="Disordered" evidence="2">
    <location>
        <begin position="334"/>
        <end position="363"/>
    </location>
</feature>
<dbReference type="SUPFAM" id="SSF140459">
    <property type="entry name" value="PE/PPE dimer-like"/>
    <property type="match status" value="1"/>
</dbReference>
<dbReference type="Gene3D" id="1.20.1260.20">
    <property type="entry name" value="PPE superfamily"/>
    <property type="match status" value="1"/>
</dbReference>
<proteinExistence type="inferred from homology"/>
<accession>A0A7I7Q5D4</accession>
<protein>
    <submittedName>
        <fullName evidence="5">PPE family protein</fullName>
    </submittedName>
</protein>
<name>A0A7I7Q5D4_9MYCO</name>
<dbReference type="GO" id="GO:0052572">
    <property type="term" value="P:response to host immune response"/>
    <property type="evidence" value="ECO:0007669"/>
    <property type="project" value="TreeGrafter"/>
</dbReference>
<evidence type="ECO:0000259" key="3">
    <source>
        <dbReference type="Pfam" id="PF00823"/>
    </source>
</evidence>
<dbReference type="Pfam" id="PF12484">
    <property type="entry name" value="PPE-SVP"/>
    <property type="match status" value="1"/>
</dbReference>
<dbReference type="InterPro" id="IPR000030">
    <property type="entry name" value="PPE_dom"/>
</dbReference>
<organism evidence="5 6">
    <name type="scientific">Mycobacterium stomatepiae</name>
    <dbReference type="NCBI Taxonomy" id="470076"/>
    <lineage>
        <taxon>Bacteria</taxon>
        <taxon>Bacillati</taxon>
        <taxon>Actinomycetota</taxon>
        <taxon>Actinomycetes</taxon>
        <taxon>Mycobacteriales</taxon>
        <taxon>Mycobacteriaceae</taxon>
        <taxon>Mycobacterium</taxon>
        <taxon>Mycobacterium simiae complex</taxon>
    </lineage>
</organism>
<dbReference type="PANTHER" id="PTHR46766">
    <property type="entry name" value="GLUTAMINE-RICH PROTEIN 2"/>
    <property type="match status" value="1"/>
</dbReference>
<dbReference type="RefSeq" id="WP_163789666.1">
    <property type="nucleotide sequence ID" value="NZ_AP022587.1"/>
</dbReference>
<dbReference type="EMBL" id="AP022587">
    <property type="protein sequence ID" value="BBY21574.1"/>
    <property type="molecule type" value="Genomic_DNA"/>
</dbReference>
<sequence>MFDYCALPPEINSARMYAGAGSGPMMAAAAAWDYLAAELASSASGYSSMTTELTSSSWFGPAARSMLAAATRYISWLSAAAGLAEQTSAQARAVASAFEAAFAMTVPPPVIAENRARLMLLVATNFFGKNSAAIVATEASYAEMWAQDAVAMNGYAGLAESASQLIPFTEPTQTTDQAGLAQQQAAVGEAAAVAAGTDAPPATQTSINDIVNTLSSQIKGLLFGPLDVIYWPMIYVGSLIFSQIGALWPEHLAGATAAGLAATPALAAPVNLGGGLISANLASSIKVGSLSVPASWSATAPKAAEEESIAAAIRLEGVSGPSNGPEALLRQMASARGRRDRGGLPPREYGFLPRFTTRPPSAG</sequence>
<comment type="similarity">
    <text evidence="1">Belongs to the mycobacterial PPE family.</text>
</comment>
<feature type="domain" description="PPE family C-terminal" evidence="4">
    <location>
        <begin position="278"/>
        <end position="359"/>
    </location>
</feature>
<dbReference type="PANTHER" id="PTHR46766:SF1">
    <property type="entry name" value="GLUTAMINE-RICH PROTEIN 2"/>
    <property type="match status" value="1"/>
</dbReference>
<feature type="domain" description="PPE" evidence="3">
    <location>
        <begin position="3"/>
        <end position="164"/>
    </location>
</feature>
<dbReference type="InterPro" id="IPR022171">
    <property type="entry name" value="PPE_C"/>
</dbReference>
<evidence type="ECO:0000313" key="6">
    <source>
        <dbReference type="Proteomes" id="UP000467130"/>
    </source>
</evidence>
<dbReference type="AlphaFoldDB" id="A0A7I7Q5D4"/>
<dbReference type="Proteomes" id="UP000467130">
    <property type="component" value="Chromosome"/>
</dbReference>
<dbReference type="KEGG" id="msto:MSTO_17790"/>
<evidence type="ECO:0000256" key="1">
    <source>
        <dbReference type="ARBA" id="ARBA00010652"/>
    </source>
</evidence>
<evidence type="ECO:0000313" key="5">
    <source>
        <dbReference type="EMBL" id="BBY21574.1"/>
    </source>
</evidence>
<gene>
    <name evidence="5" type="primary">PPE31_5</name>
    <name evidence="5" type="ORF">MSTO_17790</name>
</gene>